<dbReference type="Proteomes" id="UP000015346">
    <property type="component" value="Unassembled WGS sequence"/>
</dbReference>
<feature type="transmembrane region" description="Helical" evidence="1">
    <location>
        <begin position="101"/>
        <end position="120"/>
    </location>
</feature>
<dbReference type="AlphaFoldDB" id="S9QTF1"/>
<dbReference type="STRING" id="1123069.ruthe_01955"/>
<keyword evidence="1" id="KW-0812">Transmembrane</keyword>
<feature type="transmembrane region" description="Helical" evidence="1">
    <location>
        <begin position="126"/>
        <end position="145"/>
    </location>
</feature>
<dbReference type="InterPro" id="IPR037185">
    <property type="entry name" value="EmrE-like"/>
</dbReference>
<dbReference type="PATRIC" id="fig|1123069.3.peg.1924"/>
<keyword evidence="4" id="KW-1185">Reference proteome</keyword>
<dbReference type="RefSeq" id="WP_021098041.1">
    <property type="nucleotide sequence ID" value="NZ_KE557321.1"/>
</dbReference>
<accession>S9QTF1</accession>
<protein>
    <submittedName>
        <fullName evidence="3">Putative permease</fullName>
    </submittedName>
</protein>
<name>S9QTF1_9RHOB</name>
<feature type="transmembrane region" description="Helical" evidence="1">
    <location>
        <begin position="177"/>
        <end position="194"/>
    </location>
</feature>
<dbReference type="OrthoDB" id="9812899at2"/>
<organism evidence="3 4">
    <name type="scientific">Rubellimicrobium thermophilum DSM 16684</name>
    <dbReference type="NCBI Taxonomy" id="1123069"/>
    <lineage>
        <taxon>Bacteria</taxon>
        <taxon>Pseudomonadati</taxon>
        <taxon>Pseudomonadota</taxon>
        <taxon>Alphaproteobacteria</taxon>
        <taxon>Rhodobacterales</taxon>
        <taxon>Roseobacteraceae</taxon>
        <taxon>Rubellimicrobium</taxon>
    </lineage>
</organism>
<dbReference type="HOGENOM" id="CLU_032828_2_2_5"/>
<feature type="transmembrane region" description="Helical" evidence="1">
    <location>
        <begin position="215"/>
        <end position="235"/>
    </location>
</feature>
<feature type="transmembrane region" description="Helical" evidence="1">
    <location>
        <begin position="62"/>
        <end position="80"/>
    </location>
</feature>
<dbReference type="PANTHER" id="PTHR22911">
    <property type="entry name" value="ACYL-MALONYL CONDENSING ENZYME-RELATED"/>
    <property type="match status" value="1"/>
</dbReference>
<feature type="transmembrane region" description="Helical" evidence="1">
    <location>
        <begin position="152"/>
        <end position="171"/>
    </location>
</feature>
<dbReference type="GO" id="GO:0016020">
    <property type="term" value="C:membrane"/>
    <property type="evidence" value="ECO:0007669"/>
    <property type="project" value="InterPro"/>
</dbReference>
<evidence type="ECO:0000256" key="1">
    <source>
        <dbReference type="SAM" id="Phobius"/>
    </source>
</evidence>
<evidence type="ECO:0000313" key="4">
    <source>
        <dbReference type="Proteomes" id="UP000015346"/>
    </source>
</evidence>
<dbReference type="Pfam" id="PF00892">
    <property type="entry name" value="EamA"/>
    <property type="match status" value="1"/>
</dbReference>
<feature type="transmembrane region" description="Helical" evidence="1">
    <location>
        <begin position="309"/>
        <end position="327"/>
    </location>
</feature>
<evidence type="ECO:0000259" key="2">
    <source>
        <dbReference type="Pfam" id="PF00892"/>
    </source>
</evidence>
<gene>
    <name evidence="3" type="ORF">ruthe_01955</name>
</gene>
<comment type="caution">
    <text evidence="3">The sequence shown here is derived from an EMBL/GenBank/DDBJ whole genome shotgun (WGS) entry which is preliminary data.</text>
</comment>
<dbReference type="SUPFAM" id="SSF103481">
    <property type="entry name" value="Multidrug resistance efflux transporter EmrE"/>
    <property type="match status" value="2"/>
</dbReference>
<dbReference type="EMBL" id="AOLV01000020">
    <property type="protein sequence ID" value="EPX84596.1"/>
    <property type="molecule type" value="Genomic_DNA"/>
</dbReference>
<sequence>MTPPAPRSVAPPAAAAPAAAAPAAAPGAAAAPILLAIGGSAVLTVNDMAVKALSDAYPLHQVVLVRALIGMALVLALLAATRGPRRMAEGIRTRRPGLHALRVLCVLASNVLYFLGLAAMPLADGVALFFVAPLLLTALSGPLLGERVGWRRWTAVGTGLAGVLVLLRPGSGTLDPAALLVLGSALAYALMHVLTRRLAPTDGPLAMSFWTQMGFLLVACGMGLAAGDGHLAAGLENPSLRFLLRAWSWPAAGDWPFFLATGLAVAVGGLMVSQAYRLGEAGLVAPFEYVAVPMGVLWGAVVFGTWPDATAWTGIALIVGAGLYVIWRETRLGRKTTMAAPARGEGEAP</sequence>
<keyword evidence="1" id="KW-0472">Membrane</keyword>
<evidence type="ECO:0000313" key="3">
    <source>
        <dbReference type="EMBL" id="EPX84596.1"/>
    </source>
</evidence>
<feature type="transmembrane region" description="Helical" evidence="1">
    <location>
        <begin position="283"/>
        <end position="303"/>
    </location>
</feature>
<dbReference type="InterPro" id="IPR000620">
    <property type="entry name" value="EamA_dom"/>
</dbReference>
<keyword evidence="1" id="KW-1133">Transmembrane helix</keyword>
<feature type="domain" description="EamA" evidence="2">
    <location>
        <begin position="33"/>
        <end position="167"/>
    </location>
</feature>
<proteinExistence type="predicted"/>
<reference evidence="3 4" key="1">
    <citation type="journal article" date="2013" name="Stand. Genomic Sci.">
        <title>Genome sequence of the reddish-pigmented Rubellimicrobium thermophilum type strain (DSM 16684(T)), a member of the Roseobacter clade.</title>
        <authorList>
            <person name="Fiebig A."/>
            <person name="Riedel T."/>
            <person name="Gronow S."/>
            <person name="Petersen J."/>
            <person name="Klenk H.P."/>
            <person name="Goker M."/>
        </authorList>
    </citation>
    <scope>NUCLEOTIDE SEQUENCE [LARGE SCALE GENOMIC DNA]</scope>
    <source>
        <strain evidence="3 4">DSM 16684</strain>
    </source>
</reference>
<dbReference type="PANTHER" id="PTHR22911:SF103">
    <property type="entry name" value="BLR2811 PROTEIN"/>
    <property type="match status" value="1"/>
</dbReference>
<feature type="transmembrane region" description="Helical" evidence="1">
    <location>
        <begin position="255"/>
        <end position="276"/>
    </location>
</feature>